<dbReference type="PANTHER" id="PTHR36469">
    <property type="entry name" value="DISTAL MEMBRANE-ARM ASSEMBLY COMPLEX PROTEIN 1"/>
    <property type="match status" value="1"/>
</dbReference>
<dbReference type="InterPro" id="IPR053117">
    <property type="entry name" value="DMAC_Protein"/>
</dbReference>
<dbReference type="RefSeq" id="XP_008296422.1">
    <property type="nucleotide sequence ID" value="XM_008298200.1"/>
</dbReference>
<reference evidence="3" key="1">
    <citation type="submission" date="2023-09" db="UniProtKB">
        <authorList>
            <consortium name="Ensembl"/>
        </authorList>
    </citation>
    <scope>IDENTIFICATION</scope>
</reference>
<keyword evidence="1" id="KW-1133">Transmembrane helix</keyword>
<dbReference type="CTD" id="90871"/>
<reference evidence="5" key="2">
    <citation type="submission" date="2025-04" db="UniProtKB">
        <authorList>
            <consortium name="RefSeq"/>
        </authorList>
    </citation>
    <scope>IDENTIFICATION</scope>
</reference>
<keyword evidence="1" id="KW-0472">Membrane</keyword>
<dbReference type="OrthoDB" id="6340866at2759"/>
<dbReference type="PANTHER" id="PTHR36469:SF1">
    <property type="entry name" value="DISTAL MEMBRANE-ARM ASSEMBLY COMPLEX PROTEIN 1"/>
    <property type="match status" value="1"/>
</dbReference>
<dbReference type="Ensembl" id="ENSSPAT00000007630.1">
    <property type="protein sequence ID" value="ENSSPAP00000007485.1"/>
    <property type="gene ID" value="ENSSPAG00000005730.1"/>
</dbReference>
<sequence>MSAAPEVPAAKPRQMFNGCWSCRLLSGGGLCLSGAYVFQQAWKAMPKRGGTPMGTVLQMAFATSVASWGLVVLFDPVGNAQRKT</sequence>
<feature type="domain" description="Distal membrane-arm assembly complex protein 1-like" evidence="2">
    <location>
        <begin position="18"/>
        <end position="63"/>
    </location>
</feature>
<dbReference type="STRING" id="144197.ENSSPAP00000007485"/>
<organism evidence="3">
    <name type="scientific">Stegastes partitus</name>
    <name type="common">bicolor damselfish</name>
    <dbReference type="NCBI Taxonomy" id="144197"/>
    <lineage>
        <taxon>Eukaryota</taxon>
        <taxon>Metazoa</taxon>
        <taxon>Chordata</taxon>
        <taxon>Craniata</taxon>
        <taxon>Vertebrata</taxon>
        <taxon>Euteleostomi</taxon>
        <taxon>Actinopterygii</taxon>
        <taxon>Neopterygii</taxon>
        <taxon>Teleostei</taxon>
        <taxon>Neoteleostei</taxon>
        <taxon>Acanthomorphata</taxon>
        <taxon>Ovalentaria</taxon>
        <taxon>Pomacentridae</taxon>
        <taxon>Stegastes</taxon>
    </lineage>
</organism>
<evidence type="ECO:0000313" key="4">
    <source>
        <dbReference type="Proteomes" id="UP000694891"/>
    </source>
</evidence>
<evidence type="ECO:0000259" key="2">
    <source>
        <dbReference type="Pfam" id="PF15055"/>
    </source>
</evidence>
<dbReference type="Pfam" id="PF15055">
    <property type="entry name" value="DMAC1_Dmo2"/>
    <property type="match status" value="1"/>
</dbReference>
<dbReference type="InterPro" id="IPR028036">
    <property type="entry name" value="DMAC1-like_dom"/>
</dbReference>
<evidence type="ECO:0000313" key="5">
    <source>
        <dbReference type="RefSeq" id="XP_008296422.1"/>
    </source>
</evidence>
<evidence type="ECO:0000256" key="1">
    <source>
        <dbReference type="SAM" id="Phobius"/>
    </source>
</evidence>
<feature type="transmembrane region" description="Helical" evidence="1">
    <location>
        <begin position="20"/>
        <end position="39"/>
    </location>
</feature>
<keyword evidence="1 5" id="KW-0812">Transmembrane</keyword>
<accession>A0A3B4ZGF6</accession>
<name>A0A3B4ZGF6_9TELE</name>
<dbReference type="Proteomes" id="UP000694891">
    <property type="component" value="Unplaced"/>
</dbReference>
<proteinExistence type="predicted"/>
<keyword evidence="4" id="KW-1185">Reference proteome</keyword>
<feature type="transmembrane region" description="Helical" evidence="1">
    <location>
        <begin position="59"/>
        <end position="78"/>
    </location>
</feature>
<dbReference type="AlphaFoldDB" id="A0A3B4ZGF6"/>
<dbReference type="GeneID" id="103369476"/>
<protein>
    <submittedName>
        <fullName evidence="3">Distal membrane arm assembly complex 1</fullName>
    </submittedName>
    <submittedName>
        <fullName evidence="5">Transmembrane protein 261</fullName>
    </submittedName>
</protein>
<gene>
    <name evidence="5" type="primary">tmem261</name>
</gene>
<evidence type="ECO:0000313" key="3">
    <source>
        <dbReference type="Ensembl" id="ENSSPAP00000007485.1"/>
    </source>
</evidence>
<dbReference type="GeneTree" id="ENSGT00940000174023"/>